<protein>
    <submittedName>
        <fullName evidence="1">Uncharacterized protein</fullName>
    </submittedName>
</protein>
<dbReference type="AlphaFoldDB" id="A0AAE1TMV1"/>
<evidence type="ECO:0000313" key="1">
    <source>
        <dbReference type="EMBL" id="KAK4290871.1"/>
    </source>
</evidence>
<comment type="caution">
    <text evidence="1">The sequence shown here is derived from an EMBL/GenBank/DDBJ whole genome shotgun (WGS) entry which is preliminary data.</text>
</comment>
<dbReference type="EMBL" id="JAWZYT010005340">
    <property type="protein sequence ID" value="KAK4290871.1"/>
    <property type="molecule type" value="Genomic_DNA"/>
</dbReference>
<evidence type="ECO:0000313" key="2">
    <source>
        <dbReference type="Proteomes" id="UP001292094"/>
    </source>
</evidence>
<sequence>MRSTNLTKTHNCNTPFISPHSVFPKLATPTCQSFLSVTPSDSTQHQHILTIILREVRRGHTYRHLVQDVTSSTNNPQDYQHDRQLHPRKCPIVKGLDPTGGFCSGGVGVCTSWCGRIP</sequence>
<dbReference type="Proteomes" id="UP001292094">
    <property type="component" value="Unassembled WGS sequence"/>
</dbReference>
<gene>
    <name evidence="1" type="ORF">Pmani_036255</name>
</gene>
<keyword evidence="2" id="KW-1185">Reference proteome</keyword>
<proteinExistence type="predicted"/>
<accession>A0AAE1TMV1</accession>
<name>A0AAE1TMV1_9EUCA</name>
<organism evidence="1 2">
    <name type="scientific">Petrolisthes manimaculis</name>
    <dbReference type="NCBI Taxonomy" id="1843537"/>
    <lineage>
        <taxon>Eukaryota</taxon>
        <taxon>Metazoa</taxon>
        <taxon>Ecdysozoa</taxon>
        <taxon>Arthropoda</taxon>
        <taxon>Crustacea</taxon>
        <taxon>Multicrustacea</taxon>
        <taxon>Malacostraca</taxon>
        <taxon>Eumalacostraca</taxon>
        <taxon>Eucarida</taxon>
        <taxon>Decapoda</taxon>
        <taxon>Pleocyemata</taxon>
        <taxon>Anomura</taxon>
        <taxon>Galatheoidea</taxon>
        <taxon>Porcellanidae</taxon>
        <taxon>Petrolisthes</taxon>
    </lineage>
</organism>
<reference evidence="1" key="1">
    <citation type="submission" date="2023-11" db="EMBL/GenBank/DDBJ databases">
        <title>Genome assemblies of two species of porcelain crab, Petrolisthes cinctipes and Petrolisthes manimaculis (Anomura: Porcellanidae).</title>
        <authorList>
            <person name="Angst P."/>
        </authorList>
    </citation>
    <scope>NUCLEOTIDE SEQUENCE</scope>
    <source>
        <strain evidence="1">PB745_02</strain>
        <tissue evidence="1">Gill</tissue>
    </source>
</reference>